<evidence type="ECO:0000313" key="3">
    <source>
        <dbReference type="Proteomes" id="UP001372338"/>
    </source>
</evidence>
<evidence type="ECO:0000313" key="2">
    <source>
        <dbReference type="EMBL" id="KAK7256353.1"/>
    </source>
</evidence>
<keyword evidence="1" id="KW-1133">Transmembrane helix</keyword>
<dbReference type="EMBL" id="JAYWIO010000006">
    <property type="protein sequence ID" value="KAK7256353.1"/>
    <property type="molecule type" value="Genomic_DNA"/>
</dbReference>
<dbReference type="AlphaFoldDB" id="A0AAN9EM04"/>
<keyword evidence="1" id="KW-0812">Transmembrane</keyword>
<protein>
    <submittedName>
        <fullName evidence="2">Uncharacterized protein</fullName>
    </submittedName>
</protein>
<reference evidence="2 3" key="1">
    <citation type="submission" date="2024-01" db="EMBL/GenBank/DDBJ databases">
        <title>The genomes of 5 underutilized Papilionoideae crops provide insights into root nodulation and disease resistanc.</title>
        <authorList>
            <person name="Yuan L."/>
        </authorList>
    </citation>
    <scope>NUCLEOTIDE SEQUENCE [LARGE SCALE GENOMIC DNA]</scope>
    <source>
        <strain evidence="2">ZHUSHIDOU_FW_LH</strain>
        <tissue evidence="2">Leaf</tissue>
    </source>
</reference>
<keyword evidence="1" id="KW-0472">Membrane</keyword>
<sequence length="97" mass="10835">MQKRVCLPCPAVRQSKKETCTRTSTVSQSSKSSLLLSSSPLSLSISFPSSQIPFLMYTLSSLPYLFFFLPFSALYYVFSLFHLISFIGFCYSSCGLS</sequence>
<proteinExistence type="predicted"/>
<organism evidence="2 3">
    <name type="scientific">Crotalaria pallida</name>
    <name type="common">Smooth rattlebox</name>
    <name type="synonym">Crotalaria striata</name>
    <dbReference type="NCBI Taxonomy" id="3830"/>
    <lineage>
        <taxon>Eukaryota</taxon>
        <taxon>Viridiplantae</taxon>
        <taxon>Streptophyta</taxon>
        <taxon>Embryophyta</taxon>
        <taxon>Tracheophyta</taxon>
        <taxon>Spermatophyta</taxon>
        <taxon>Magnoliopsida</taxon>
        <taxon>eudicotyledons</taxon>
        <taxon>Gunneridae</taxon>
        <taxon>Pentapetalae</taxon>
        <taxon>rosids</taxon>
        <taxon>fabids</taxon>
        <taxon>Fabales</taxon>
        <taxon>Fabaceae</taxon>
        <taxon>Papilionoideae</taxon>
        <taxon>50 kb inversion clade</taxon>
        <taxon>genistoids sensu lato</taxon>
        <taxon>core genistoids</taxon>
        <taxon>Crotalarieae</taxon>
        <taxon>Crotalaria</taxon>
    </lineage>
</organism>
<feature type="transmembrane region" description="Helical" evidence="1">
    <location>
        <begin position="64"/>
        <end position="91"/>
    </location>
</feature>
<keyword evidence="3" id="KW-1185">Reference proteome</keyword>
<evidence type="ECO:0000256" key="1">
    <source>
        <dbReference type="SAM" id="Phobius"/>
    </source>
</evidence>
<accession>A0AAN9EM04</accession>
<dbReference type="Proteomes" id="UP001372338">
    <property type="component" value="Unassembled WGS sequence"/>
</dbReference>
<name>A0AAN9EM04_CROPI</name>
<comment type="caution">
    <text evidence="2">The sequence shown here is derived from an EMBL/GenBank/DDBJ whole genome shotgun (WGS) entry which is preliminary data.</text>
</comment>
<gene>
    <name evidence="2" type="ORF">RIF29_29795</name>
</gene>